<name>A0A8H7W8R2_9HELO</name>
<evidence type="ECO:0000256" key="1">
    <source>
        <dbReference type="SAM" id="MobiDB-lite"/>
    </source>
</evidence>
<evidence type="ECO:0000313" key="3">
    <source>
        <dbReference type="Proteomes" id="UP000664132"/>
    </source>
</evidence>
<protein>
    <submittedName>
        <fullName evidence="2">Uncharacterized protein</fullName>
    </submittedName>
</protein>
<dbReference type="AlphaFoldDB" id="A0A8H7W8R2"/>
<gene>
    <name evidence="2" type="ORF">IFR04_011855</name>
</gene>
<reference evidence="2" key="1">
    <citation type="submission" date="2021-02" db="EMBL/GenBank/DDBJ databases">
        <title>Genome sequence Cadophora malorum strain M34.</title>
        <authorList>
            <person name="Stefanovic E."/>
            <person name="Vu D."/>
            <person name="Scully C."/>
            <person name="Dijksterhuis J."/>
            <person name="Roader J."/>
            <person name="Houbraken J."/>
        </authorList>
    </citation>
    <scope>NUCLEOTIDE SEQUENCE</scope>
    <source>
        <strain evidence="2">M34</strain>
    </source>
</reference>
<dbReference type="EMBL" id="JAFJYH010000239">
    <property type="protein sequence ID" value="KAG4415034.1"/>
    <property type="molecule type" value="Genomic_DNA"/>
</dbReference>
<feature type="region of interest" description="Disordered" evidence="1">
    <location>
        <begin position="76"/>
        <end position="95"/>
    </location>
</feature>
<sequence length="95" mass="10325">MSGWLISSHAFGVIMCCMQSGRRIGRRQQFKSAAPLPDLILGGNVSFLARTMSMSLEEDDVVEIGRVDVEDLPPATASKQMWKMPNQGVGASEPT</sequence>
<dbReference type="Proteomes" id="UP000664132">
    <property type="component" value="Unassembled WGS sequence"/>
</dbReference>
<evidence type="ECO:0000313" key="2">
    <source>
        <dbReference type="EMBL" id="KAG4415034.1"/>
    </source>
</evidence>
<keyword evidence="3" id="KW-1185">Reference proteome</keyword>
<organism evidence="2 3">
    <name type="scientific">Cadophora malorum</name>
    <dbReference type="NCBI Taxonomy" id="108018"/>
    <lineage>
        <taxon>Eukaryota</taxon>
        <taxon>Fungi</taxon>
        <taxon>Dikarya</taxon>
        <taxon>Ascomycota</taxon>
        <taxon>Pezizomycotina</taxon>
        <taxon>Leotiomycetes</taxon>
        <taxon>Helotiales</taxon>
        <taxon>Ploettnerulaceae</taxon>
        <taxon>Cadophora</taxon>
    </lineage>
</organism>
<proteinExistence type="predicted"/>
<accession>A0A8H7W8R2</accession>
<comment type="caution">
    <text evidence="2">The sequence shown here is derived from an EMBL/GenBank/DDBJ whole genome shotgun (WGS) entry which is preliminary data.</text>
</comment>